<name>H0QII4_ARTG1</name>
<gene>
    <name evidence="6" type="primary">idh</name>
    <name evidence="6" type="ORF">ARGLB_023_00070</name>
</gene>
<evidence type="ECO:0000256" key="1">
    <source>
        <dbReference type="ARBA" id="ARBA00010928"/>
    </source>
</evidence>
<evidence type="ECO:0000256" key="3">
    <source>
        <dbReference type="SAM" id="MobiDB-lite"/>
    </source>
</evidence>
<dbReference type="SUPFAM" id="SSF51735">
    <property type="entry name" value="NAD(P)-binding Rossmann-fold domains"/>
    <property type="match status" value="1"/>
</dbReference>
<dbReference type="GO" id="GO:0006740">
    <property type="term" value="P:NADPH regeneration"/>
    <property type="evidence" value="ECO:0007669"/>
    <property type="project" value="TreeGrafter"/>
</dbReference>
<evidence type="ECO:0000259" key="4">
    <source>
        <dbReference type="Pfam" id="PF01408"/>
    </source>
</evidence>
<sequence>MGAEHARILHGSISGATVTAVADPASDRAHAVAVETGAWPFNSAEELIASPFVDAVLIASHDGAHADQVAACLELRKPVLCEKPLAPTVQECQALVEQQNAIGGTPLISVGFMRRFHPAYRELKERLAEGAVGQPLMILSSHRNVKSYPDGNSASTITNSGIHEIDITAWLLDSPIASVSWHAPKSTALDKTRQDPQLLHLRTADGVLTTVDVFLNAQYGYEVRCEVLGEQGSIELSAPQLTTANRALAATRTYAADWRPVFADAYRLQSQAWIDALTSRTRSPLATAEEGLQAVRVAEALVQSMNTGGGTVAVDNNKPSGPASPDGTSGRNLSHVH</sequence>
<proteinExistence type="inferred from homology"/>
<reference evidence="6 7" key="1">
    <citation type="submission" date="2011-12" db="EMBL/GenBank/DDBJ databases">
        <title>Whole genome shotgun sequence of Arthrobacter globiformis NBRC 12137.</title>
        <authorList>
            <person name="Miyazawa S."/>
            <person name="Hosoyama A."/>
            <person name="Tsuchikane K."/>
            <person name="Katsumata H."/>
            <person name="Yamazaki S."/>
            <person name="Fujita N."/>
        </authorList>
    </citation>
    <scope>NUCLEOTIDE SEQUENCE [LARGE SCALE GENOMIC DNA]</scope>
    <source>
        <strain evidence="6 7">NBRC 12137</strain>
    </source>
</reference>
<dbReference type="PANTHER" id="PTHR42840">
    <property type="entry name" value="NAD(P)-BINDING ROSSMANN-FOLD SUPERFAMILY PROTEIN-RELATED"/>
    <property type="match status" value="1"/>
</dbReference>
<dbReference type="SUPFAM" id="SSF55347">
    <property type="entry name" value="Glyceraldehyde-3-phosphate dehydrogenase-like, C-terminal domain"/>
    <property type="match status" value="1"/>
</dbReference>
<keyword evidence="7" id="KW-1185">Reference proteome</keyword>
<accession>H0QII4</accession>
<dbReference type="InterPro" id="IPR036291">
    <property type="entry name" value="NAD(P)-bd_dom_sf"/>
</dbReference>
<evidence type="ECO:0000256" key="2">
    <source>
        <dbReference type="ARBA" id="ARBA00023002"/>
    </source>
</evidence>
<dbReference type="Pfam" id="PF01408">
    <property type="entry name" value="GFO_IDH_MocA"/>
    <property type="match status" value="1"/>
</dbReference>
<dbReference type="InterPro" id="IPR004104">
    <property type="entry name" value="Gfo/Idh/MocA-like_OxRdtase_C"/>
</dbReference>
<organism evidence="6 7">
    <name type="scientific">Arthrobacter globiformis (strain ATCC 8010 / DSM 20124 / JCM 1332 / NBRC 12137 / NCIMB 8907 / NRRL B-2979 / 168)</name>
    <dbReference type="NCBI Taxonomy" id="1077972"/>
    <lineage>
        <taxon>Bacteria</taxon>
        <taxon>Bacillati</taxon>
        <taxon>Actinomycetota</taxon>
        <taxon>Actinomycetes</taxon>
        <taxon>Micrococcales</taxon>
        <taxon>Micrococcaceae</taxon>
        <taxon>Arthrobacter</taxon>
    </lineage>
</organism>
<dbReference type="InterPro" id="IPR000683">
    <property type="entry name" value="Gfo/Idh/MocA-like_OxRdtase_N"/>
</dbReference>
<evidence type="ECO:0000313" key="7">
    <source>
        <dbReference type="Proteomes" id="UP000003828"/>
    </source>
</evidence>
<comment type="caution">
    <text evidence="6">The sequence shown here is derived from an EMBL/GenBank/DDBJ whole genome shotgun (WGS) entry which is preliminary data.</text>
</comment>
<dbReference type="Pfam" id="PF02894">
    <property type="entry name" value="GFO_IDH_MocA_C"/>
    <property type="match status" value="1"/>
</dbReference>
<dbReference type="Proteomes" id="UP000003828">
    <property type="component" value="Unassembled WGS sequence"/>
</dbReference>
<dbReference type="AlphaFoldDB" id="H0QII4"/>
<dbReference type="PANTHER" id="PTHR42840:SF3">
    <property type="entry name" value="BINDING ROSSMANN FOLD OXIDOREDUCTASE, PUTATIVE (AFU_ORTHOLOGUE AFUA_2G10240)-RELATED"/>
    <property type="match status" value="1"/>
</dbReference>
<evidence type="ECO:0000313" key="6">
    <source>
        <dbReference type="EMBL" id="GAB12635.1"/>
    </source>
</evidence>
<dbReference type="Gene3D" id="3.30.360.10">
    <property type="entry name" value="Dihydrodipicolinate Reductase, domain 2"/>
    <property type="match status" value="1"/>
</dbReference>
<dbReference type="eggNOG" id="COG0673">
    <property type="taxonomic scope" value="Bacteria"/>
</dbReference>
<dbReference type="STRING" id="1077972.ARGLB_023_00070"/>
<feature type="domain" description="Gfo/Idh/MocA-like oxidoreductase N-terminal" evidence="4">
    <location>
        <begin position="1"/>
        <end position="98"/>
    </location>
</feature>
<protein>
    <submittedName>
        <fullName evidence="6">Myo-inositol 2-dehydrogenase</fullName>
    </submittedName>
</protein>
<dbReference type="EMBL" id="BAEG01000023">
    <property type="protein sequence ID" value="GAB12635.1"/>
    <property type="molecule type" value="Genomic_DNA"/>
</dbReference>
<feature type="compositionally biased region" description="Polar residues" evidence="3">
    <location>
        <begin position="326"/>
        <end position="337"/>
    </location>
</feature>
<dbReference type="GO" id="GO:0005737">
    <property type="term" value="C:cytoplasm"/>
    <property type="evidence" value="ECO:0007669"/>
    <property type="project" value="TreeGrafter"/>
</dbReference>
<evidence type="ECO:0000259" key="5">
    <source>
        <dbReference type="Pfam" id="PF02894"/>
    </source>
</evidence>
<feature type="domain" description="Gfo/Idh/MocA-like oxidoreductase C-terminal" evidence="5">
    <location>
        <begin position="124"/>
        <end position="313"/>
    </location>
</feature>
<dbReference type="GO" id="GO:0016491">
    <property type="term" value="F:oxidoreductase activity"/>
    <property type="evidence" value="ECO:0007669"/>
    <property type="project" value="UniProtKB-KW"/>
</dbReference>
<comment type="similarity">
    <text evidence="1">Belongs to the Gfo/Idh/MocA family.</text>
</comment>
<dbReference type="GO" id="GO:0000166">
    <property type="term" value="F:nucleotide binding"/>
    <property type="evidence" value="ECO:0007669"/>
    <property type="project" value="InterPro"/>
</dbReference>
<keyword evidence="2" id="KW-0560">Oxidoreductase</keyword>
<dbReference type="Gene3D" id="3.40.50.720">
    <property type="entry name" value="NAD(P)-binding Rossmann-like Domain"/>
    <property type="match status" value="1"/>
</dbReference>
<feature type="region of interest" description="Disordered" evidence="3">
    <location>
        <begin position="308"/>
        <end position="337"/>
    </location>
</feature>